<sequence length="346" mass="39106">MLLFMRLCLVFCLGTLISSLSPLDQAQAREITDMAGRQVSVPDHIKKVYSLSHPVSFLLYAFAPERLVGLNFPIREQDKPFLPKALIDLPVFGAVMGHGAAMNPEEILGLHPDVLLVWLDRFSDNDKIIQQYGKVGLPIVFVKADGIEDYPETLRFLGQIMDKKERAEQLASYIEDVLKRVEIAVAKVPEGGKRRVYYAESRDGLATDCDRSFHTIAIRLAGGDNIHHCEQSTHGGMEAIGIEDIIARKPELIIAQSRDFALGAPTNPVWREVEAVREGRVYIVPRIPFNWIDRPPSFMQGLGIQWLANLFYPDLYPFDIKAETKNFYRLFLNVDLNDADLTQILQ</sequence>
<keyword evidence="4" id="KW-1185">Reference proteome</keyword>
<feature type="signal peptide" evidence="1">
    <location>
        <begin position="1"/>
        <end position="26"/>
    </location>
</feature>
<gene>
    <name evidence="3" type="ordered locus">Bind_2326</name>
</gene>
<evidence type="ECO:0000313" key="4">
    <source>
        <dbReference type="Proteomes" id="UP000001695"/>
    </source>
</evidence>
<name>B2IHF4_BEII9</name>
<dbReference type="PROSITE" id="PS50983">
    <property type="entry name" value="FE_B12_PBP"/>
    <property type="match status" value="1"/>
</dbReference>
<feature type="domain" description="Fe/B12 periplasmic-binding" evidence="2">
    <location>
        <begin position="47"/>
        <end position="315"/>
    </location>
</feature>
<dbReference type="SUPFAM" id="SSF53807">
    <property type="entry name" value="Helical backbone' metal receptor"/>
    <property type="match status" value="1"/>
</dbReference>
<dbReference type="EMBL" id="CP001016">
    <property type="protein sequence ID" value="ACB95939.1"/>
    <property type="molecule type" value="Genomic_DNA"/>
</dbReference>
<dbReference type="Pfam" id="PF01497">
    <property type="entry name" value="Peripla_BP_2"/>
    <property type="match status" value="1"/>
</dbReference>
<organism evidence="3 4">
    <name type="scientific">Beijerinckia indica subsp. indica (strain ATCC 9039 / DSM 1715 / NCIMB 8712)</name>
    <dbReference type="NCBI Taxonomy" id="395963"/>
    <lineage>
        <taxon>Bacteria</taxon>
        <taxon>Pseudomonadati</taxon>
        <taxon>Pseudomonadota</taxon>
        <taxon>Alphaproteobacteria</taxon>
        <taxon>Hyphomicrobiales</taxon>
        <taxon>Beijerinckiaceae</taxon>
        <taxon>Beijerinckia</taxon>
    </lineage>
</organism>
<reference evidence="4" key="1">
    <citation type="submission" date="2008-03" db="EMBL/GenBank/DDBJ databases">
        <title>Complete sequence of chromosome of Beijerinckia indica subsp. indica ATCC 9039.</title>
        <authorList>
            <consortium name="US DOE Joint Genome Institute"/>
            <person name="Copeland A."/>
            <person name="Lucas S."/>
            <person name="Lapidus A."/>
            <person name="Glavina del Rio T."/>
            <person name="Dalin E."/>
            <person name="Tice H."/>
            <person name="Bruce D."/>
            <person name="Goodwin L."/>
            <person name="Pitluck S."/>
            <person name="LaButti K."/>
            <person name="Schmutz J."/>
            <person name="Larimer F."/>
            <person name="Land M."/>
            <person name="Hauser L."/>
            <person name="Kyrpides N."/>
            <person name="Mikhailova N."/>
            <person name="Dunfield P.F."/>
            <person name="Dedysh S.N."/>
            <person name="Liesack W."/>
            <person name="Saw J.H."/>
            <person name="Alam M."/>
            <person name="Chen Y."/>
            <person name="Murrell J.C."/>
            <person name="Richardson P."/>
        </authorList>
    </citation>
    <scope>NUCLEOTIDE SEQUENCE [LARGE SCALE GENOMIC DNA]</scope>
    <source>
        <strain evidence="4">ATCC 9039 / DSM 1715 / NCIMB 8712</strain>
    </source>
</reference>
<protein>
    <submittedName>
        <fullName evidence="3">Periplasmic binding protein</fullName>
    </submittedName>
</protein>
<dbReference type="Proteomes" id="UP000001695">
    <property type="component" value="Chromosome"/>
</dbReference>
<feature type="chain" id="PRO_5002778952" evidence="1">
    <location>
        <begin position="27"/>
        <end position="346"/>
    </location>
</feature>
<keyword evidence="1" id="KW-0732">Signal</keyword>
<dbReference type="RefSeq" id="WP_012385292.1">
    <property type="nucleotide sequence ID" value="NC_010581.1"/>
</dbReference>
<dbReference type="Gene3D" id="3.40.50.1980">
    <property type="entry name" value="Nitrogenase molybdenum iron protein domain"/>
    <property type="match status" value="2"/>
</dbReference>
<dbReference type="STRING" id="395963.Bind_2326"/>
<dbReference type="AlphaFoldDB" id="B2IHF4"/>
<dbReference type="PANTHER" id="PTHR30535:SF34">
    <property type="entry name" value="MOLYBDATE-BINDING PROTEIN MOLA"/>
    <property type="match status" value="1"/>
</dbReference>
<dbReference type="GO" id="GO:0071281">
    <property type="term" value="P:cellular response to iron ion"/>
    <property type="evidence" value="ECO:0007669"/>
    <property type="project" value="TreeGrafter"/>
</dbReference>
<dbReference type="eggNOG" id="COG0614">
    <property type="taxonomic scope" value="Bacteria"/>
</dbReference>
<proteinExistence type="predicted"/>
<accession>B2IHF4</accession>
<evidence type="ECO:0000313" key="3">
    <source>
        <dbReference type="EMBL" id="ACB95939.1"/>
    </source>
</evidence>
<dbReference type="HOGENOM" id="CLU_038034_13_1_5"/>
<dbReference type="KEGG" id="bid:Bind_2326"/>
<evidence type="ECO:0000259" key="2">
    <source>
        <dbReference type="PROSITE" id="PS50983"/>
    </source>
</evidence>
<dbReference type="InterPro" id="IPR050902">
    <property type="entry name" value="ABC_Transporter_SBP"/>
</dbReference>
<dbReference type="PANTHER" id="PTHR30535">
    <property type="entry name" value="VITAMIN B12-BINDING PROTEIN"/>
    <property type="match status" value="1"/>
</dbReference>
<dbReference type="InterPro" id="IPR002491">
    <property type="entry name" value="ABC_transptr_periplasmic_BD"/>
</dbReference>
<reference evidence="3 4" key="2">
    <citation type="journal article" date="2010" name="J. Bacteriol.">
        <title>Complete genome sequence of Beijerinckia indica subsp. indica.</title>
        <authorList>
            <person name="Tamas I."/>
            <person name="Dedysh S.N."/>
            <person name="Liesack W."/>
            <person name="Stott M.B."/>
            <person name="Alam M."/>
            <person name="Murrell J.C."/>
            <person name="Dunfield P.F."/>
        </authorList>
    </citation>
    <scope>NUCLEOTIDE SEQUENCE [LARGE SCALE GENOMIC DNA]</scope>
    <source>
        <strain evidence="4">ATCC 9039 / DSM 1715 / NCIMB 8712</strain>
    </source>
</reference>
<evidence type="ECO:0000256" key="1">
    <source>
        <dbReference type="SAM" id="SignalP"/>
    </source>
</evidence>
<dbReference type="Gene3D" id="1.20.58.2180">
    <property type="match status" value="1"/>
</dbReference>